<evidence type="ECO:0000256" key="4">
    <source>
        <dbReference type="HAMAP-Rule" id="MF_00080"/>
    </source>
</evidence>
<comment type="caution">
    <text evidence="9">The sequence shown here is derived from an EMBL/GenBank/DDBJ whole genome shotgun (WGS) entry which is preliminary data.</text>
</comment>
<dbReference type="InterPro" id="IPR036788">
    <property type="entry name" value="T_IF-3_C_sf"/>
</dbReference>
<comment type="similarity">
    <text evidence="1 4 6">Belongs to the IF-3 family.</text>
</comment>
<keyword evidence="3 4" id="KW-0648">Protein biosynthesis</keyword>
<protein>
    <recommendedName>
        <fullName evidence="4 5">Translation initiation factor IF-3</fullName>
    </recommendedName>
</protein>
<dbReference type="GO" id="GO:0032790">
    <property type="term" value="P:ribosome disassembly"/>
    <property type="evidence" value="ECO:0007669"/>
    <property type="project" value="TreeGrafter"/>
</dbReference>
<dbReference type="EMBL" id="JAAYEE010000097">
    <property type="protein sequence ID" value="NLW34968.1"/>
    <property type="molecule type" value="Genomic_DNA"/>
</dbReference>
<reference evidence="9" key="2">
    <citation type="submission" date="2020-01" db="EMBL/GenBank/DDBJ databases">
        <authorList>
            <person name="Campanaro S."/>
        </authorList>
    </citation>
    <scope>NUCLEOTIDE SEQUENCE</scope>
    <source>
        <strain evidence="9">AS06rmzACSIP_7</strain>
    </source>
</reference>
<dbReference type="InterPro" id="IPR019813">
    <property type="entry name" value="Translation_initiation_fac3_CS"/>
</dbReference>
<dbReference type="AlphaFoldDB" id="A0A971S0A3"/>
<sequence>MGKDVNINERIRVREVRLVDENGRQLGIVPTIEALRLAREQELDLVEVSPKTTPPVCKIMDYGKYKYQLAKKAAEAKKKSTVIQIKEMKLGLKIDEHDLGFKVKQIRGFLDDGCKVKIIVMFKGREMLHIDVGEKLAQRIVDSVKDVGTLDQKLRFDGRNIVMIFSPL</sequence>
<dbReference type="InterPro" id="IPR001288">
    <property type="entry name" value="Translation_initiation_fac_3"/>
</dbReference>
<dbReference type="SUPFAM" id="SSF54364">
    <property type="entry name" value="Translation initiation factor IF3, N-terminal domain"/>
    <property type="match status" value="1"/>
</dbReference>
<comment type="subcellular location">
    <subcellularLocation>
        <location evidence="4 6">Cytoplasm</location>
    </subcellularLocation>
</comment>
<accession>A0A971S0A3</accession>
<dbReference type="PANTHER" id="PTHR10938:SF0">
    <property type="entry name" value="TRANSLATION INITIATION FACTOR IF-3, MITOCHONDRIAL"/>
    <property type="match status" value="1"/>
</dbReference>
<feature type="domain" description="Translation initiation factor 3 N-terminal" evidence="8">
    <location>
        <begin position="7"/>
        <end position="76"/>
    </location>
</feature>
<dbReference type="Gene3D" id="3.30.110.10">
    <property type="entry name" value="Translation initiation factor 3 (IF-3), C-terminal domain"/>
    <property type="match status" value="1"/>
</dbReference>
<dbReference type="NCBIfam" id="TIGR00168">
    <property type="entry name" value="infC"/>
    <property type="match status" value="1"/>
</dbReference>
<reference evidence="9" key="1">
    <citation type="journal article" date="2020" name="Biotechnol. Biofuels">
        <title>New insights from the biogas microbiome by comprehensive genome-resolved metagenomics of nearly 1600 species originating from multiple anaerobic digesters.</title>
        <authorList>
            <person name="Campanaro S."/>
            <person name="Treu L."/>
            <person name="Rodriguez-R L.M."/>
            <person name="Kovalovszki A."/>
            <person name="Ziels R.M."/>
            <person name="Maus I."/>
            <person name="Zhu X."/>
            <person name="Kougias P.G."/>
            <person name="Basile A."/>
            <person name="Luo G."/>
            <person name="Schluter A."/>
            <person name="Konstantinidis K.T."/>
            <person name="Angelidaki I."/>
        </authorList>
    </citation>
    <scope>NUCLEOTIDE SEQUENCE</scope>
    <source>
        <strain evidence="9">AS06rmzACSIP_7</strain>
    </source>
</reference>
<evidence type="ECO:0000256" key="1">
    <source>
        <dbReference type="ARBA" id="ARBA00005439"/>
    </source>
</evidence>
<dbReference type="InterPro" id="IPR036787">
    <property type="entry name" value="T_IF-3_N_sf"/>
</dbReference>
<dbReference type="Pfam" id="PF05198">
    <property type="entry name" value="IF3_N"/>
    <property type="match status" value="1"/>
</dbReference>
<dbReference type="GO" id="GO:0003743">
    <property type="term" value="F:translation initiation factor activity"/>
    <property type="evidence" value="ECO:0007669"/>
    <property type="project" value="UniProtKB-UniRule"/>
</dbReference>
<comment type="function">
    <text evidence="4 6">IF-3 binds to the 30S ribosomal subunit and shifts the equilibrium between 70S ribosomes and their 50S and 30S subunits in favor of the free subunits, thus enhancing the availability of 30S subunits on which protein synthesis initiation begins.</text>
</comment>
<evidence type="ECO:0000313" key="9">
    <source>
        <dbReference type="EMBL" id="NLW34968.1"/>
    </source>
</evidence>
<evidence type="ECO:0000256" key="6">
    <source>
        <dbReference type="RuleBase" id="RU000646"/>
    </source>
</evidence>
<feature type="domain" description="Translation initiation factor 3 C-terminal" evidence="7">
    <location>
        <begin position="83"/>
        <end position="167"/>
    </location>
</feature>
<dbReference type="HAMAP" id="MF_00080">
    <property type="entry name" value="IF_3"/>
    <property type="match status" value="1"/>
</dbReference>
<comment type="subunit">
    <text evidence="4 6">Monomer.</text>
</comment>
<organism evidence="9 10">
    <name type="scientific">Syntrophorhabdus aromaticivorans</name>
    <dbReference type="NCBI Taxonomy" id="328301"/>
    <lineage>
        <taxon>Bacteria</taxon>
        <taxon>Pseudomonadati</taxon>
        <taxon>Thermodesulfobacteriota</taxon>
        <taxon>Syntrophorhabdia</taxon>
        <taxon>Syntrophorhabdales</taxon>
        <taxon>Syntrophorhabdaceae</taxon>
        <taxon>Syntrophorhabdus</taxon>
    </lineage>
</organism>
<evidence type="ECO:0000259" key="7">
    <source>
        <dbReference type="Pfam" id="PF00707"/>
    </source>
</evidence>
<dbReference type="SUPFAM" id="SSF55200">
    <property type="entry name" value="Translation initiation factor IF3, C-terminal domain"/>
    <property type="match status" value="1"/>
</dbReference>
<dbReference type="FunFam" id="3.30.110.10:FF:000001">
    <property type="entry name" value="Translation initiation factor IF-3"/>
    <property type="match status" value="1"/>
</dbReference>
<dbReference type="GO" id="GO:0005829">
    <property type="term" value="C:cytosol"/>
    <property type="evidence" value="ECO:0007669"/>
    <property type="project" value="TreeGrafter"/>
</dbReference>
<gene>
    <name evidence="4" type="primary">infC</name>
    <name evidence="9" type="ORF">GXY80_05720</name>
</gene>
<name>A0A971S0A3_9BACT</name>
<dbReference type="Gene3D" id="3.10.20.80">
    <property type="entry name" value="Translation initiation factor 3 (IF-3), N-terminal domain"/>
    <property type="match status" value="1"/>
</dbReference>
<dbReference type="PROSITE" id="PS00938">
    <property type="entry name" value="IF3"/>
    <property type="match status" value="1"/>
</dbReference>
<dbReference type="Pfam" id="PF00707">
    <property type="entry name" value="IF3_C"/>
    <property type="match status" value="1"/>
</dbReference>
<dbReference type="GO" id="GO:0016020">
    <property type="term" value="C:membrane"/>
    <property type="evidence" value="ECO:0007669"/>
    <property type="project" value="TreeGrafter"/>
</dbReference>
<dbReference type="InterPro" id="IPR019815">
    <property type="entry name" value="Translation_initiation_fac_3_C"/>
</dbReference>
<evidence type="ECO:0000313" key="10">
    <source>
        <dbReference type="Proteomes" id="UP000777265"/>
    </source>
</evidence>
<dbReference type="PANTHER" id="PTHR10938">
    <property type="entry name" value="TRANSLATION INITIATION FACTOR IF-3"/>
    <property type="match status" value="1"/>
</dbReference>
<evidence type="ECO:0000259" key="8">
    <source>
        <dbReference type="Pfam" id="PF05198"/>
    </source>
</evidence>
<proteinExistence type="inferred from homology"/>
<keyword evidence="2 4" id="KW-0396">Initiation factor</keyword>
<dbReference type="Proteomes" id="UP000777265">
    <property type="component" value="Unassembled WGS sequence"/>
</dbReference>
<dbReference type="FunFam" id="3.10.20.80:FF:000001">
    <property type="entry name" value="Translation initiation factor IF-3"/>
    <property type="match status" value="1"/>
</dbReference>
<dbReference type="GO" id="GO:0043022">
    <property type="term" value="F:ribosome binding"/>
    <property type="evidence" value="ECO:0007669"/>
    <property type="project" value="UniProtKB-ARBA"/>
</dbReference>
<keyword evidence="4" id="KW-0963">Cytoplasm</keyword>
<evidence type="ECO:0000256" key="5">
    <source>
        <dbReference type="NCBIfam" id="TIGR00168"/>
    </source>
</evidence>
<dbReference type="InterPro" id="IPR019814">
    <property type="entry name" value="Translation_initiation_fac_3_N"/>
</dbReference>
<evidence type="ECO:0000256" key="3">
    <source>
        <dbReference type="ARBA" id="ARBA00022917"/>
    </source>
</evidence>
<evidence type="ECO:0000256" key="2">
    <source>
        <dbReference type="ARBA" id="ARBA00022540"/>
    </source>
</evidence>